<reference evidence="1 2" key="1">
    <citation type="journal article" date="2018" name="Front. Plant Sci.">
        <title>Red Clover (Trifolium pratense) and Zigzag Clover (T. medium) - A Picture of Genomic Similarities and Differences.</title>
        <authorList>
            <person name="Dluhosova J."/>
            <person name="Istvanek J."/>
            <person name="Nedelnik J."/>
            <person name="Repkova J."/>
        </authorList>
    </citation>
    <scope>NUCLEOTIDE SEQUENCE [LARGE SCALE GENOMIC DNA]</scope>
    <source>
        <strain evidence="2">cv. 10/8</strain>
        <tissue evidence="1">Leaf</tissue>
    </source>
</reference>
<sequence length="43" mass="4673">MKLRNTQLTEVPDAFFPLTGATCHPLLRDAQMAENSGALSLLT</sequence>
<proteinExistence type="predicted"/>
<name>A0A392SZP9_9FABA</name>
<keyword evidence="2" id="KW-1185">Reference proteome</keyword>
<feature type="non-terminal residue" evidence="1">
    <location>
        <position position="43"/>
    </location>
</feature>
<dbReference type="AlphaFoldDB" id="A0A392SZP9"/>
<comment type="caution">
    <text evidence="1">The sequence shown here is derived from an EMBL/GenBank/DDBJ whole genome shotgun (WGS) entry which is preliminary data.</text>
</comment>
<dbReference type="EMBL" id="LXQA010477952">
    <property type="protein sequence ID" value="MCI54353.1"/>
    <property type="molecule type" value="Genomic_DNA"/>
</dbReference>
<evidence type="ECO:0000313" key="1">
    <source>
        <dbReference type="EMBL" id="MCI54353.1"/>
    </source>
</evidence>
<accession>A0A392SZP9</accession>
<organism evidence="1 2">
    <name type="scientific">Trifolium medium</name>
    <dbReference type="NCBI Taxonomy" id="97028"/>
    <lineage>
        <taxon>Eukaryota</taxon>
        <taxon>Viridiplantae</taxon>
        <taxon>Streptophyta</taxon>
        <taxon>Embryophyta</taxon>
        <taxon>Tracheophyta</taxon>
        <taxon>Spermatophyta</taxon>
        <taxon>Magnoliopsida</taxon>
        <taxon>eudicotyledons</taxon>
        <taxon>Gunneridae</taxon>
        <taxon>Pentapetalae</taxon>
        <taxon>rosids</taxon>
        <taxon>fabids</taxon>
        <taxon>Fabales</taxon>
        <taxon>Fabaceae</taxon>
        <taxon>Papilionoideae</taxon>
        <taxon>50 kb inversion clade</taxon>
        <taxon>NPAAA clade</taxon>
        <taxon>Hologalegina</taxon>
        <taxon>IRL clade</taxon>
        <taxon>Trifolieae</taxon>
        <taxon>Trifolium</taxon>
    </lineage>
</organism>
<evidence type="ECO:0000313" key="2">
    <source>
        <dbReference type="Proteomes" id="UP000265520"/>
    </source>
</evidence>
<protein>
    <submittedName>
        <fullName evidence="1">Uncharacterized protein</fullName>
    </submittedName>
</protein>
<dbReference type="Proteomes" id="UP000265520">
    <property type="component" value="Unassembled WGS sequence"/>
</dbReference>